<sequence length="126" mass="14170">MGNSSMIGKIFYKVLEEKKKDLGNIHCISILQTRTLNLRGYIIYSTSHQEEAADSIWKQNCLSLGVVAPLRAASRTKNRIVYVRGSNHQQDGSSEKEGSLLVGVNPKVLWEETLFGQLPRILITRL</sequence>
<evidence type="ECO:0000313" key="1">
    <source>
        <dbReference type="EMBL" id="KAF6371997.1"/>
    </source>
</evidence>
<name>A0A7J7ZCK4_RHIFE</name>
<accession>A0A7J7ZCK4</accession>
<organism evidence="1 2">
    <name type="scientific">Rhinolophus ferrumequinum</name>
    <name type="common">Greater horseshoe bat</name>
    <dbReference type="NCBI Taxonomy" id="59479"/>
    <lineage>
        <taxon>Eukaryota</taxon>
        <taxon>Metazoa</taxon>
        <taxon>Chordata</taxon>
        <taxon>Craniata</taxon>
        <taxon>Vertebrata</taxon>
        <taxon>Euteleostomi</taxon>
        <taxon>Mammalia</taxon>
        <taxon>Eutheria</taxon>
        <taxon>Laurasiatheria</taxon>
        <taxon>Chiroptera</taxon>
        <taxon>Yinpterochiroptera</taxon>
        <taxon>Rhinolophoidea</taxon>
        <taxon>Rhinolophidae</taxon>
        <taxon>Rhinolophinae</taxon>
        <taxon>Rhinolophus</taxon>
    </lineage>
</organism>
<dbReference type="EMBL" id="JACAGC010000004">
    <property type="protein sequence ID" value="KAF6371997.1"/>
    <property type="molecule type" value="Genomic_DNA"/>
</dbReference>
<gene>
    <name evidence="1" type="ORF">mRhiFer1_009736</name>
</gene>
<dbReference type="Proteomes" id="UP000585614">
    <property type="component" value="Unassembled WGS sequence"/>
</dbReference>
<proteinExistence type="predicted"/>
<dbReference type="AlphaFoldDB" id="A0A7J7ZCK4"/>
<comment type="caution">
    <text evidence="1">The sequence shown here is derived from an EMBL/GenBank/DDBJ whole genome shotgun (WGS) entry which is preliminary data.</text>
</comment>
<reference evidence="1 2" key="1">
    <citation type="journal article" date="2020" name="Nature">
        <title>Six reference-quality genomes reveal evolution of bat adaptations.</title>
        <authorList>
            <person name="Jebb D."/>
            <person name="Huang Z."/>
            <person name="Pippel M."/>
            <person name="Hughes G.M."/>
            <person name="Lavrichenko K."/>
            <person name="Devanna P."/>
            <person name="Winkler S."/>
            <person name="Jermiin L.S."/>
            <person name="Skirmuntt E.C."/>
            <person name="Katzourakis A."/>
            <person name="Burkitt-Gray L."/>
            <person name="Ray D.A."/>
            <person name="Sullivan K.A.M."/>
            <person name="Roscito J.G."/>
            <person name="Kirilenko B.M."/>
            <person name="Davalos L.M."/>
            <person name="Corthals A.P."/>
            <person name="Power M.L."/>
            <person name="Jones G."/>
            <person name="Ransome R.D."/>
            <person name="Dechmann D.K.N."/>
            <person name="Locatelli A.G."/>
            <person name="Puechmaille S.J."/>
            <person name="Fedrigo O."/>
            <person name="Jarvis E.D."/>
            <person name="Hiller M."/>
            <person name="Vernes S.C."/>
            <person name="Myers E.W."/>
            <person name="Teeling E.C."/>
        </authorList>
    </citation>
    <scope>NUCLEOTIDE SEQUENCE [LARGE SCALE GENOMIC DNA]</scope>
    <source>
        <strain evidence="1">MRhiFer1</strain>
        <tissue evidence="1">Lung</tissue>
    </source>
</reference>
<protein>
    <submittedName>
        <fullName evidence="1">Uncharacterized protein</fullName>
    </submittedName>
</protein>
<evidence type="ECO:0000313" key="2">
    <source>
        <dbReference type="Proteomes" id="UP000585614"/>
    </source>
</evidence>